<name>A0ACB8YQ63_9ASTR</name>
<dbReference type="EMBL" id="CM042044">
    <property type="protein sequence ID" value="KAI3687568.1"/>
    <property type="molecule type" value="Genomic_DNA"/>
</dbReference>
<protein>
    <submittedName>
        <fullName evidence="1">Uncharacterized protein</fullName>
    </submittedName>
</protein>
<accession>A0ACB8YQ63</accession>
<reference evidence="2" key="1">
    <citation type="journal article" date="2022" name="Mol. Ecol. Resour.">
        <title>The genomes of chicory, endive, great burdock and yacon provide insights into Asteraceae palaeo-polyploidization history and plant inulin production.</title>
        <authorList>
            <person name="Fan W."/>
            <person name="Wang S."/>
            <person name="Wang H."/>
            <person name="Wang A."/>
            <person name="Jiang F."/>
            <person name="Liu H."/>
            <person name="Zhao H."/>
            <person name="Xu D."/>
            <person name="Zhang Y."/>
        </authorList>
    </citation>
    <scope>NUCLEOTIDE SEQUENCE [LARGE SCALE GENOMIC DNA]</scope>
    <source>
        <strain evidence="2">cv. Yunnan</strain>
    </source>
</reference>
<comment type="caution">
    <text evidence="1">The sequence shown here is derived from an EMBL/GenBank/DDBJ whole genome shotgun (WGS) entry which is preliminary data.</text>
</comment>
<organism evidence="1 2">
    <name type="scientific">Smallanthus sonchifolius</name>
    <dbReference type="NCBI Taxonomy" id="185202"/>
    <lineage>
        <taxon>Eukaryota</taxon>
        <taxon>Viridiplantae</taxon>
        <taxon>Streptophyta</taxon>
        <taxon>Embryophyta</taxon>
        <taxon>Tracheophyta</taxon>
        <taxon>Spermatophyta</taxon>
        <taxon>Magnoliopsida</taxon>
        <taxon>eudicotyledons</taxon>
        <taxon>Gunneridae</taxon>
        <taxon>Pentapetalae</taxon>
        <taxon>asterids</taxon>
        <taxon>campanulids</taxon>
        <taxon>Asterales</taxon>
        <taxon>Asteraceae</taxon>
        <taxon>Asteroideae</taxon>
        <taxon>Heliantheae alliance</taxon>
        <taxon>Millerieae</taxon>
        <taxon>Smallanthus</taxon>
    </lineage>
</organism>
<keyword evidence="2" id="KW-1185">Reference proteome</keyword>
<gene>
    <name evidence="1" type="ORF">L1987_81268</name>
</gene>
<dbReference type="Proteomes" id="UP001056120">
    <property type="component" value="Linkage Group LG27"/>
</dbReference>
<evidence type="ECO:0000313" key="1">
    <source>
        <dbReference type="EMBL" id="KAI3687568.1"/>
    </source>
</evidence>
<evidence type="ECO:0000313" key="2">
    <source>
        <dbReference type="Proteomes" id="UP001056120"/>
    </source>
</evidence>
<reference evidence="1 2" key="2">
    <citation type="journal article" date="2022" name="Mol. Ecol. Resour.">
        <title>The genomes of chicory, endive, great burdock and yacon provide insights into Asteraceae paleo-polyploidization history and plant inulin production.</title>
        <authorList>
            <person name="Fan W."/>
            <person name="Wang S."/>
            <person name="Wang H."/>
            <person name="Wang A."/>
            <person name="Jiang F."/>
            <person name="Liu H."/>
            <person name="Zhao H."/>
            <person name="Xu D."/>
            <person name="Zhang Y."/>
        </authorList>
    </citation>
    <scope>NUCLEOTIDE SEQUENCE [LARGE SCALE GENOMIC DNA]</scope>
    <source>
        <strain evidence="2">cv. Yunnan</strain>
        <tissue evidence="1">Leaves</tissue>
    </source>
</reference>
<sequence length="1203" mass="134088">MIHLCTCIGGSTSTIRSRKRRGGTTVSCKNCGGRPAIDEKKSSGCLLSTVLELTSLINSDFTWTKISKGCRSSSRRPRKLTSNTINLTDLEMPVSESEKLGVSVLERHFGEKAEHIPIKKRRFLFRASSPMHNIANTPLENAERHETSPKLNSNANSLSATSGALTETCESGSKDHKLDQNKLVKDDDFSGISILAAAACSNSLGAETDRCEGSVVLSSVNQSVSKNVKKEPDSHTSTPPLKIEESTLNSSSSHAHLESASNKANQEPSIQKSPARDARFSWDLNTVMDAWEEPLANEHQISASNAANDNASSVEEKKNDYTKDNNSGILPVELKHLSHEFEIAQNAVAVKTESMRYKNTESACDDIPVTRTLALENPTHATFSKWANISGQSSGGFGSAQAVDTRLSMDCSIPPGFKHCFNSRACKKNIGPAAKHELSLNSATCMENGPHQSGVTSNKVDNEDMTKMEVTNNVVTMEDRVNKKETEQSAAASSMHDAAYSDADNGFGYGNSQRDNRAGSGIYKLDESLVGYDSQYEDGELRESTINAWKGYGLTEGQNEYDINMIEDANETRSQNVQENYPAIKESTELESEKEADLTPSMVLPEKLHSIDEALSGSEPNEMIGGQEKSGRQDIVQQPAGSQSDEWKMNVSGSDLLPENQRINSNNFTKSRNFTARKFSYREEQKDRFDTEDVDMKAEGSRFYRKESLSRIGGPSTRDVFLGRGRFQIQRCSSKDGDGLSSRPERESGGLRSFGRGRYSPHNRPSGRGGGLWNRSPERSREGGPSYRRSILEDSGCMDNMTNEGGMDLSDTGRNNTSSYVTRRPFRSRSPASQEVNDYRARLGLRPTGDTGRDRFVSLSRGRGRGRSIRYGTRLDDEGSRGRYHGPASDECDEFMTEYSHPFPRGRRCFSPIEGRGNNNSYQHHQSDSRSPSRPRTRSPIGNSGFRRRSRSPGFRPDCRIRRPRSPTYRDHPSEYNSGPRNHNSPPPSSRWVNYKDRPVFNRSPPPGRADGPHGERFSFYDSSRKPRQNEYYRSEHPGRFSDVNEGGRGRPRYVGNDGDRPNNGYRRGGFVRRYNMDGPAKRFQYDEEDGYGLGFDARDRQALELHARSNSNPNTKPCNDGNDSRFRDFPRRQREDGGDLKRRSREGKDTKQESEHVTDDFERRPKEVKDQPTTSSSTTNLDSMMPNVVVKEGDNKPISGSN</sequence>
<proteinExistence type="predicted"/>